<keyword evidence="3" id="KW-1185">Reference proteome</keyword>
<organism evidence="2 3">
    <name type="scientific">Dissostichus mawsoni</name>
    <name type="common">Antarctic cod</name>
    <dbReference type="NCBI Taxonomy" id="36200"/>
    <lineage>
        <taxon>Eukaryota</taxon>
        <taxon>Metazoa</taxon>
        <taxon>Chordata</taxon>
        <taxon>Craniata</taxon>
        <taxon>Vertebrata</taxon>
        <taxon>Euteleostomi</taxon>
        <taxon>Actinopterygii</taxon>
        <taxon>Neopterygii</taxon>
        <taxon>Teleostei</taxon>
        <taxon>Neoteleostei</taxon>
        <taxon>Acanthomorphata</taxon>
        <taxon>Eupercaria</taxon>
        <taxon>Perciformes</taxon>
        <taxon>Notothenioidei</taxon>
        <taxon>Nototheniidae</taxon>
        <taxon>Dissostichus</taxon>
    </lineage>
</organism>
<name>A0A7J5XE50_DISMA</name>
<dbReference type="EMBL" id="JAAKFY010000025">
    <property type="protein sequence ID" value="KAF3834989.1"/>
    <property type="molecule type" value="Genomic_DNA"/>
</dbReference>
<reference evidence="2 3" key="1">
    <citation type="submission" date="2020-03" db="EMBL/GenBank/DDBJ databases">
        <title>Dissostichus mawsoni Genome sequencing and assembly.</title>
        <authorList>
            <person name="Park H."/>
        </authorList>
    </citation>
    <scope>NUCLEOTIDE SEQUENCE [LARGE SCALE GENOMIC DNA]</scope>
    <source>
        <strain evidence="2">DM0001</strain>
        <tissue evidence="2">Muscle</tissue>
    </source>
</reference>
<keyword evidence="1" id="KW-0812">Transmembrane</keyword>
<comment type="caution">
    <text evidence="2">The sequence shown here is derived from an EMBL/GenBank/DDBJ whole genome shotgun (WGS) entry which is preliminary data.</text>
</comment>
<evidence type="ECO:0000313" key="3">
    <source>
        <dbReference type="Proteomes" id="UP000518266"/>
    </source>
</evidence>
<dbReference type="AlphaFoldDB" id="A0A7J5XE50"/>
<dbReference type="PROSITE" id="PS51257">
    <property type="entry name" value="PROKAR_LIPOPROTEIN"/>
    <property type="match status" value="1"/>
</dbReference>
<evidence type="ECO:0000313" key="2">
    <source>
        <dbReference type="EMBL" id="KAF3834989.1"/>
    </source>
</evidence>
<keyword evidence="1" id="KW-1133">Transmembrane helix</keyword>
<proteinExistence type="predicted"/>
<feature type="transmembrane region" description="Helical" evidence="1">
    <location>
        <begin position="12"/>
        <end position="35"/>
    </location>
</feature>
<keyword evidence="1" id="KW-0472">Membrane</keyword>
<accession>A0A7J5XE50</accession>
<dbReference type="Proteomes" id="UP000518266">
    <property type="component" value="Unassembled WGS sequence"/>
</dbReference>
<gene>
    <name evidence="2" type="ORF">F7725_027547</name>
</gene>
<sequence>MFRKMSYRQHVCFVTVAAFPSMLALLTGCIFFLLAKLLICPAMSFQLHGYVQYSMFCCLTSQNFFQPDVSASA</sequence>
<protein>
    <submittedName>
        <fullName evidence="2">Uncharacterized protein</fullName>
    </submittedName>
</protein>
<evidence type="ECO:0000256" key="1">
    <source>
        <dbReference type="SAM" id="Phobius"/>
    </source>
</evidence>